<dbReference type="OrthoDB" id="5595506at2759"/>
<evidence type="ECO:0000256" key="4">
    <source>
        <dbReference type="ARBA" id="ARBA00022946"/>
    </source>
</evidence>
<evidence type="ECO:0000256" key="6">
    <source>
        <dbReference type="ARBA" id="ARBA00023054"/>
    </source>
</evidence>
<dbReference type="Pfam" id="PF05546">
    <property type="entry name" value="She9_MDM33"/>
    <property type="match status" value="1"/>
</dbReference>
<reference evidence="12" key="1">
    <citation type="submission" date="2022-07" db="EMBL/GenBank/DDBJ databases">
        <title>Phylogenomic reconstructions and comparative analyses of Kickxellomycotina fungi.</title>
        <authorList>
            <person name="Reynolds N.K."/>
            <person name="Stajich J.E."/>
            <person name="Barry K."/>
            <person name="Grigoriev I.V."/>
            <person name="Crous P."/>
            <person name="Smith M.E."/>
        </authorList>
    </citation>
    <scope>NUCLEOTIDE SEQUENCE</scope>
    <source>
        <strain evidence="12">NRRL 1566</strain>
    </source>
</reference>
<keyword evidence="5 10" id="KW-1133">Transmembrane helix</keyword>
<comment type="subunit">
    <text evidence="10">Homooligomer.</text>
</comment>
<keyword evidence="3 10" id="KW-0999">Mitochondrion inner membrane</keyword>
<feature type="transmembrane region" description="Helical" evidence="10">
    <location>
        <begin position="465"/>
        <end position="484"/>
    </location>
</feature>
<gene>
    <name evidence="12" type="primary">SHE9</name>
    <name evidence="12" type="ORF">IWW36_001528</name>
</gene>
<comment type="caution">
    <text evidence="12">The sequence shown here is derived from an EMBL/GenBank/DDBJ whole genome shotgun (WGS) entry which is preliminary data.</text>
</comment>
<evidence type="ECO:0000256" key="7">
    <source>
        <dbReference type="ARBA" id="ARBA00023128"/>
    </source>
</evidence>
<protein>
    <recommendedName>
        <fullName evidence="10">Sensitive to high expression protein 9, mitochondrial</fullName>
    </recommendedName>
</protein>
<comment type="function">
    <text evidence="9">Required for the maintenance of the structure of the mitochondrial inner membrane. Involved in mitochondrial morphology. Causes growth arrest when highly overexpressed.</text>
</comment>
<name>A0A9W8IBE3_9FUNG</name>
<evidence type="ECO:0000313" key="13">
    <source>
        <dbReference type="Proteomes" id="UP001139887"/>
    </source>
</evidence>
<evidence type="ECO:0000256" key="10">
    <source>
        <dbReference type="RuleBase" id="RU364128"/>
    </source>
</evidence>
<keyword evidence="7 10" id="KW-0496">Mitochondrion</keyword>
<evidence type="ECO:0000256" key="9">
    <source>
        <dbReference type="ARBA" id="ARBA00024807"/>
    </source>
</evidence>
<accession>A0A9W8IBE3</accession>
<sequence>MSKASGADQKALVPLNIIYLEPPKWHQPLKICKPNKQKSTEKLSDHTEGSGSWIANAIKDRTEFASDNGSKDKADYKSQSVGIFGRIARMFGAQTQTPAVSNLAGFETADKEQPRPEKNATNDEISRVTAEKWQGSAAYRILGAWRRTLVSLKSLPKDDNWITWAGKALNEITGYDRIALLRMQVDTSGNLFHEARQHLNETKARHSQAAKTRLANQREINSLLQRKHLWTEDDVARFTSLYRDEYQAESTESQAAKELKDAEALVDHRYDELVNAIRGRYHEEQIWSDKIRRASTYGTWAVLFMNILALFMAQAIFEPRKRRKIIAGVDERLSESMSEQQARLEDTNAKLQQQLADQEQATSQIARHLYNMSAAMDLIAQRQEAELSMFGSQIIDTNSQPSSSPSGIDPSVLLGGDKGFSDTELDMYYAQLQDHPRQSLIPGSVIWKVASAQQSGLSRAEAGQLALETAAITSLIAGAIAYWISVVH</sequence>
<dbReference type="PANTHER" id="PTHR31961:SF3">
    <property type="entry name" value="SENSITIVE TO HIGH EXPRESSION PROTEIN 9, MITOCHONDRIAL"/>
    <property type="match status" value="1"/>
</dbReference>
<dbReference type="EMBL" id="JANBUW010000021">
    <property type="protein sequence ID" value="KAJ2850902.1"/>
    <property type="molecule type" value="Genomic_DNA"/>
</dbReference>
<keyword evidence="8 10" id="KW-0472">Membrane</keyword>
<evidence type="ECO:0000256" key="3">
    <source>
        <dbReference type="ARBA" id="ARBA00022792"/>
    </source>
</evidence>
<dbReference type="GO" id="GO:0005743">
    <property type="term" value="C:mitochondrial inner membrane"/>
    <property type="evidence" value="ECO:0007669"/>
    <property type="project" value="UniProtKB-SubCell"/>
</dbReference>
<evidence type="ECO:0000256" key="1">
    <source>
        <dbReference type="ARBA" id="ARBA00007472"/>
    </source>
</evidence>
<evidence type="ECO:0000256" key="8">
    <source>
        <dbReference type="ARBA" id="ARBA00023136"/>
    </source>
</evidence>
<keyword evidence="6 11" id="KW-0175">Coiled coil</keyword>
<proteinExistence type="inferred from homology"/>
<dbReference type="GO" id="GO:0007007">
    <property type="term" value="P:inner mitochondrial membrane organization"/>
    <property type="evidence" value="ECO:0007669"/>
    <property type="project" value="TreeGrafter"/>
</dbReference>
<comment type="similarity">
    <text evidence="1 10">Belongs to the SHE9 family.</text>
</comment>
<keyword evidence="4 10" id="KW-0809">Transit peptide</keyword>
<feature type="coiled-coil region" evidence="11">
    <location>
        <begin position="334"/>
        <end position="364"/>
    </location>
</feature>
<feature type="transmembrane region" description="Helical" evidence="10">
    <location>
        <begin position="297"/>
        <end position="317"/>
    </location>
</feature>
<evidence type="ECO:0000313" key="12">
    <source>
        <dbReference type="EMBL" id="KAJ2850902.1"/>
    </source>
</evidence>
<evidence type="ECO:0000256" key="2">
    <source>
        <dbReference type="ARBA" id="ARBA00022692"/>
    </source>
</evidence>
<organism evidence="12 13">
    <name type="scientific">Coemansia brasiliensis</name>
    <dbReference type="NCBI Taxonomy" id="2650707"/>
    <lineage>
        <taxon>Eukaryota</taxon>
        <taxon>Fungi</taxon>
        <taxon>Fungi incertae sedis</taxon>
        <taxon>Zoopagomycota</taxon>
        <taxon>Kickxellomycotina</taxon>
        <taxon>Kickxellomycetes</taxon>
        <taxon>Kickxellales</taxon>
        <taxon>Kickxellaceae</taxon>
        <taxon>Coemansia</taxon>
    </lineage>
</organism>
<evidence type="ECO:0000256" key="5">
    <source>
        <dbReference type="ARBA" id="ARBA00022989"/>
    </source>
</evidence>
<dbReference type="Proteomes" id="UP001139887">
    <property type="component" value="Unassembled WGS sequence"/>
</dbReference>
<dbReference type="PANTHER" id="PTHR31961">
    <property type="entry name" value="SENSITIVE TO HIGH EXPRESSION PROTEIN 9, MITOCHONDRIAL"/>
    <property type="match status" value="1"/>
</dbReference>
<keyword evidence="2 10" id="KW-0812">Transmembrane</keyword>
<evidence type="ECO:0000256" key="11">
    <source>
        <dbReference type="SAM" id="Coils"/>
    </source>
</evidence>
<keyword evidence="13" id="KW-1185">Reference proteome</keyword>
<dbReference type="AlphaFoldDB" id="A0A9W8IBE3"/>
<dbReference type="InterPro" id="IPR008839">
    <property type="entry name" value="MDM33_fungi"/>
</dbReference>
<comment type="subcellular location">
    <subcellularLocation>
        <location evidence="10">Mitochondrion inner membrane</location>
        <topology evidence="10">Multi-pass membrane protein</topology>
    </subcellularLocation>
</comment>